<evidence type="ECO:0000313" key="4">
    <source>
        <dbReference type="Proteomes" id="UP001596200"/>
    </source>
</evidence>
<organism evidence="3 4">
    <name type="scientific">Streptomyces pulveraceus</name>
    <dbReference type="NCBI Taxonomy" id="68258"/>
    <lineage>
        <taxon>Bacteria</taxon>
        <taxon>Bacillati</taxon>
        <taxon>Actinomycetota</taxon>
        <taxon>Actinomycetes</taxon>
        <taxon>Kitasatosporales</taxon>
        <taxon>Streptomycetaceae</taxon>
        <taxon>Streptomyces</taxon>
    </lineage>
</organism>
<protein>
    <recommendedName>
        <fullName evidence="5">Lipoprotein</fullName>
    </recommendedName>
</protein>
<dbReference type="RefSeq" id="WP_344506584.1">
    <property type="nucleotide sequence ID" value="NZ_BAAATU010000001.1"/>
</dbReference>
<reference evidence="4" key="1">
    <citation type="journal article" date="2019" name="Int. J. Syst. Evol. Microbiol.">
        <title>The Global Catalogue of Microorganisms (GCM) 10K type strain sequencing project: providing services to taxonomists for standard genome sequencing and annotation.</title>
        <authorList>
            <consortium name="The Broad Institute Genomics Platform"/>
            <consortium name="The Broad Institute Genome Sequencing Center for Infectious Disease"/>
            <person name="Wu L."/>
            <person name="Ma J."/>
        </authorList>
    </citation>
    <scope>NUCLEOTIDE SEQUENCE [LARGE SCALE GENOMIC DNA]</scope>
    <source>
        <strain evidence="4">JCM 4147</strain>
    </source>
</reference>
<evidence type="ECO:0000256" key="2">
    <source>
        <dbReference type="SAM" id="SignalP"/>
    </source>
</evidence>
<keyword evidence="4" id="KW-1185">Reference proteome</keyword>
<evidence type="ECO:0000256" key="1">
    <source>
        <dbReference type="SAM" id="MobiDB-lite"/>
    </source>
</evidence>
<proteinExistence type="predicted"/>
<evidence type="ECO:0008006" key="5">
    <source>
        <dbReference type="Google" id="ProtNLM"/>
    </source>
</evidence>
<evidence type="ECO:0000313" key="3">
    <source>
        <dbReference type="EMBL" id="MFC5916564.1"/>
    </source>
</evidence>
<feature type="region of interest" description="Disordered" evidence="1">
    <location>
        <begin position="33"/>
        <end position="62"/>
    </location>
</feature>
<feature type="compositionally biased region" description="Low complexity" evidence="1">
    <location>
        <begin position="51"/>
        <end position="62"/>
    </location>
</feature>
<accession>A0ABW1GSN5</accession>
<dbReference type="EMBL" id="JBHSPU010000020">
    <property type="protein sequence ID" value="MFC5916564.1"/>
    <property type="molecule type" value="Genomic_DNA"/>
</dbReference>
<gene>
    <name evidence="3" type="ORF">ACFP1B_24535</name>
</gene>
<comment type="caution">
    <text evidence="3">The sequence shown here is derived from an EMBL/GenBank/DDBJ whole genome shotgun (WGS) entry which is preliminary data.</text>
</comment>
<sequence length="311" mass="32705">MTEGAGRGAAMAAAVAAAVAVVVLGGCTAATSGETAVPKPAGKSPTQSARPGGEVPDGDVPPVRLPIDAYALSDEGIALVARAGAKLTQDCMKGFSLRYEPPEVPQDAAATENRRYGISDASLAARYGYHLAPHPDTAPAGRLTAAQSMVLSGEKENGERARTYHGKKIPEHGCAGQAAYQTRARYRAEDAAAVASDIDTRSFQTSLTDEKVGAAVKDWSACMKEKGLTYGSPLESVADRAFTRPGTASDEERAVAVADVNCKVRTGLVARWMSAEAAIQRDLIQKHRAVLGRLKDAQRQELGFARQVLRD</sequence>
<feature type="signal peptide" evidence="2">
    <location>
        <begin position="1"/>
        <end position="32"/>
    </location>
</feature>
<keyword evidence="2" id="KW-0732">Signal</keyword>
<name>A0ABW1GSN5_9ACTN</name>
<dbReference type="Proteomes" id="UP001596200">
    <property type="component" value="Unassembled WGS sequence"/>
</dbReference>
<feature type="chain" id="PRO_5046360614" description="Lipoprotein" evidence="2">
    <location>
        <begin position="33"/>
        <end position="311"/>
    </location>
</feature>
<dbReference type="PROSITE" id="PS51257">
    <property type="entry name" value="PROKAR_LIPOPROTEIN"/>
    <property type="match status" value="1"/>
</dbReference>